<feature type="domain" description="LysM" evidence="3">
    <location>
        <begin position="30"/>
        <end position="75"/>
    </location>
</feature>
<dbReference type="PANTHER" id="PTHR33734">
    <property type="entry name" value="LYSM DOMAIN-CONTAINING GPI-ANCHORED PROTEIN 2"/>
    <property type="match status" value="1"/>
</dbReference>
<dbReference type="Pfam" id="PF01476">
    <property type="entry name" value="LysM"/>
    <property type="match status" value="2"/>
</dbReference>
<feature type="compositionally biased region" description="Low complexity" evidence="1">
    <location>
        <begin position="164"/>
        <end position="173"/>
    </location>
</feature>
<dbReference type="CDD" id="cd00118">
    <property type="entry name" value="LysM"/>
    <property type="match status" value="2"/>
</dbReference>
<name>A0ABR4CPB9_9HELO</name>
<evidence type="ECO:0000256" key="1">
    <source>
        <dbReference type="SAM" id="MobiDB-lite"/>
    </source>
</evidence>
<dbReference type="Proteomes" id="UP001595075">
    <property type="component" value="Unassembled WGS sequence"/>
</dbReference>
<dbReference type="SMART" id="SM00257">
    <property type="entry name" value="LysM"/>
    <property type="match status" value="2"/>
</dbReference>
<proteinExistence type="predicted"/>
<evidence type="ECO:0000256" key="2">
    <source>
        <dbReference type="SAM" id="SignalP"/>
    </source>
</evidence>
<evidence type="ECO:0000259" key="3">
    <source>
        <dbReference type="PROSITE" id="PS51782"/>
    </source>
</evidence>
<dbReference type="PROSITE" id="PS51782">
    <property type="entry name" value="LYSM"/>
    <property type="match status" value="2"/>
</dbReference>
<dbReference type="SUPFAM" id="SSF54106">
    <property type="entry name" value="LysM domain"/>
    <property type="match status" value="2"/>
</dbReference>
<dbReference type="PANTHER" id="PTHR33734:SF22">
    <property type="entry name" value="MEMBRANE-BOUND LYTIC MUREIN TRANSGLYCOSYLASE D"/>
    <property type="match status" value="1"/>
</dbReference>
<accession>A0ABR4CPB9</accession>
<comment type="caution">
    <text evidence="4">The sequence shown here is derived from an EMBL/GenBank/DDBJ whole genome shotgun (WGS) entry which is preliminary data.</text>
</comment>
<feature type="chain" id="PRO_5046067544" description="LysM domain-containing protein" evidence="2">
    <location>
        <begin position="21"/>
        <end position="299"/>
    </location>
</feature>
<sequence>MRSSILVISTLASLILPAFAQIGTNCNVVRNVTVKAGDSLAAISKAANVTLDQVIFVNTQITNPRSIKVGDGVKIPDSRCVAPVAKPLAEPTAICTNRTAKTITVVAGDTLNIIAKEKLGITLPALLAANPQIKNPDLIAVGDVLNVPVCGATTTPKPTPGAPTPTTLATTTTSNSKRGLTARASAVVGQPVPKPNFPREAAPAESDTVYAKKPHHRREAAPAESDTVYAKKPNHPREAAPAESQAVGSNPAKPNQPREAAPKESDTTYVYGPGPHPRAAEPEVPYHPVIGKPGDRPRV</sequence>
<evidence type="ECO:0000313" key="4">
    <source>
        <dbReference type="EMBL" id="KAL2071071.1"/>
    </source>
</evidence>
<feature type="domain" description="LysM" evidence="3">
    <location>
        <begin position="101"/>
        <end position="147"/>
    </location>
</feature>
<protein>
    <recommendedName>
        <fullName evidence="3">LysM domain-containing protein</fullName>
    </recommendedName>
</protein>
<dbReference type="InterPro" id="IPR018392">
    <property type="entry name" value="LysM"/>
</dbReference>
<keyword evidence="2" id="KW-0732">Signal</keyword>
<feature type="region of interest" description="Disordered" evidence="1">
    <location>
        <begin position="153"/>
        <end position="299"/>
    </location>
</feature>
<dbReference type="InterPro" id="IPR036779">
    <property type="entry name" value="LysM_dom_sf"/>
</dbReference>
<feature type="signal peptide" evidence="2">
    <location>
        <begin position="1"/>
        <end position="20"/>
    </location>
</feature>
<evidence type="ECO:0000313" key="5">
    <source>
        <dbReference type="Proteomes" id="UP001595075"/>
    </source>
</evidence>
<dbReference type="EMBL" id="JAZHXI010000005">
    <property type="protein sequence ID" value="KAL2071071.1"/>
    <property type="molecule type" value="Genomic_DNA"/>
</dbReference>
<dbReference type="Gene3D" id="3.10.350.10">
    <property type="entry name" value="LysM domain"/>
    <property type="match status" value="2"/>
</dbReference>
<keyword evidence="5" id="KW-1185">Reference proteome</keyword>
<reference evidence="4 5" key="1">
    <citation type="journal article" date="2024" name="Commun. Biol.">
        <title>Comparative genomic analysis of thermophilic fungi reveals convergent evolutionary adaptations and gene losses.</title>
        <authorList>
            <person name="Steindorff A.S."/>
            <person name="Aguilar-Pontes M.V."/>
            <person name="Robinson A.J."/>
            <person name="Andreopoulos B."/>
            <person name="LaButti K."/>
            <person name="Kuo A."/>
            <person name="Mondo S."/>
            <person name="Riley R."/>
            <person name="Otillar R."/>
            <person name="Haridas S."/>
            <person name="Lipzen A."/>
            <person name="Grimwood J."/>
            <person name="Schmutz J."/>
            <person name="Clum A."/>
            <person name="Reid I.D."/>
            <person name="Moisan M.C."/>
            <person name="Butler G."/>
            <person name="Nguyen T.T.M."/>
            <person name="Dewar K."/>
            <person name="Conant G."/>
            <person name="Drula E."/>
            <person name="Henrissat B."/>
            <person name="Hansel C."/>
            <person name="Singer S."/>
            <person name="Hutchinson M.I."/>
            <person name="de Vries R.P."/>
            <person name="Natvig D.O."/>
            <person name="Powell A.J."/>
            <person name="Tsang A."/>
            <person name="Grigoriev I.V."/>
        </authorList>
    </citation>
    <scope>NUCLEOTIDE SEQUENCE [LARGE SCALE GENOMIC DNA]</scope>
    <source>
        <strain evidence="4 5">CBS 494.80</strain>
    </source>
</reference>
<gene>
    <name evidence="4" type="ORF">VTL71DRAFT_12306</name>
</gene>
<organism evidence="4 5">
    <name type="scientific">Oculimacula yallundae</name>
    <dbReference type="NCBI Taxonomy" id="86028"/>
    <lineage>
        <taxon>Eukaryota</taxon>
        <taxon>Fungi</taxon>
        <taxon>Dikarya</taxon>
        <taxon>Ascomycota</taxon>
        <taxon>Pezizomycotina</taxon>
        <taxon>Leotiomycetes</taxon>
        <taxon>Helotiales</taxon>
        <taxon>Ploettnerulaceae</taxon>
        <taxon>Oculimacula</taxon>
    </lineage>
</organism>